<keyword evidence="7" id="KW-0479">Metal-binding</keyword>
<dbReference type="PROSITE" id="PS51805">
    <property type="entry name" value="EPHD"/>
    <property type="match status" value="1"/>
</dbReference>
<proteinExistence type="predicted"/>
<dbReference type="InterPro" id="IPR019787">
    <property type="entry name" value="Znf_PHD-finger"/>
</dbReference>
<dbReference type="GO" id="GO:0140949">
    <property type="term" value="F:histone H3K9 trimethyltransferase activity"/>
    <property type="evidence" value="ECO:0007669"/>
    <property type="project" value="UniProtKB-EC"/>
</dbReference>
<evidence type="ECO:0000256" key="13">
    <source>
        <dbReference type="ARBA" id="ARBA00023117"/>
    </source>
</evidence>
<evidence type="ECO:0000256" key="7">
    <source>
        <dbReference type="ARBA" id="ARBA00022723"/>
    </source>
</evidence>
<evidence type="ECO:0000259" key="24">
    <source>
        <dbReference type="PROSITE" id="PS51805"/>
    </source>
</evidence>
<dbReference type="InterPro" id="IPR003888">
    <property type="entry name" value="FYrich_N"/>
</dbReference>
<evidence type="ECO:0000313" key="25">
    <source>
        <dbReference type="EMBL" id="KAK3925865.1"/>
    </source>
</evidence>
<dbReference type="PROSITE" id="PS51543">
    <property type="entry name" value="FYRC"/>
    <property type="match status" value="1"/>
</dbReference>
<feature type="compositionally biased region" description="Polar residues" evidence="19">
    <location>
        <begin position="532"/>
        <end position="547"/>
    </location>
</feature>
<evidence type="ECO:0000256" key="4">
    <source>
        <dbReference type="ARBA" id="ARBA00022603"/>
    </source>
</evidence>
<dbReference type="GO" id="GO:0005700">
    <property type="term" value="C:polytene chromosome"/>
    <property type="evidence" value="ECO:0007669"/>
    <property type="project" value="UniProtKB-ARBA"/>
</dbReference>
<feature type="region of interest" description="Disordered" evidence="19">
    <location>
        <begin position="1173"/>
        <end position="1207"/>
    </location>
</feature>
<dbReference type="PROSITE" id="PS51030">
    <property type="entry name" value="NUCLEAR_REC_DBD_2"/>
    <property type="match status" value="1"/>
</dbReference>
<dbReference type="Gene3D" id="3.30.160.360">
    <property type="match status" value="2"/>
</dbReference>
<dbReference type="Pfam" id="PF05964">
    <property type="entry name" value="FYRN"/>
    <property type="match status" value="1"/>
</dbReference>
<dbReference type="GO" id="GO:0098687">
    <property type="term" value="C:chromosomal region"/>
    <property type="evidence" value="ECO:0007669"/>
    <property type="project" value="UniProtKB-ARBA"/>
</dbReference>
<feature type="region of interest" description="Disordered" evidence="19">
    <location>
        <begin position="587"/>
        <end position="655"/>
    </location>
</feature>
<keyword evidence="26" id="KW-1185">Reference proteome</keyword>
<dbReference type="CDD" id="cd15506">
    <property type="entry name" value="PHD1_KMT2A_like"/>
    <property type="match status" value="1"/>
</dbReference>
<evidence type="ECO:0000256" key="3">
    <source>
        <dbReference type="ARBA" id="ARBA00022481"/>
    </source>
</evidence>
<dbReference type="PANTHER" id="PTHR45838:SF4">
    <property type="entry name" value="HISTONE-LYSINE N-METHYLTRANSFERASE TRITHORAX"/>
    <property type="match status" value="1"/>
</dbReference>
<keyword evidence="12" id="KW-0805">Transcription regulation</keyword>
<feature type="region of interest" description="Disordered" evidence="19">
    <location>
        <begin position="515"/>
        <end position="564"/>
    </location>
</feature>
<feature type="compositionally biased region" description="Low complexity" evidence="19">
    <location>
        <begin position="1979"/>
        <end position="1995"/>
    </location>
</feature>
<dbReference type="CDD" id="cd19170">
    <property type="entry name" value="SET_KMT2A_2B"/>
    <property type="match status" value="1"/>
</dbReference>
<feature type="domain" description="PHD-type" evidence="20">
    <location>
        <begin position="971"/>
        <end position="1032"/>
    </location>
</feature>
<evidence type="ECO:0000256" key="17">
    <source>
        <dbReference type="ARBA" id="ARBA00071661"/>
    </source>
</evidence>
<dbReference type="PROSITE" id="PS50868">
    <property type="entry name" value="POST_SET"/>
    <property type="match status" value="1"/>
</dbReference>
<keyword evidence="9 18" id="KW-0863">Zinc-finger</keyword>
<feature type="compositionally biased region" description="Basic and acidic residues" evidence="19">
    <location>
        <begin position="617"/>
        <end position="632"/>
    </location>
</feature>
<name>A0AAE1LNG4_9NEOP</name>
<evidence type="ECO:0000256" key="2">
    <source>
        <dbReference type="ARBA" id="ARBA00012183"/>
    </source>
</evidence>
<evidence type="ECO:0000256" key="11">
    <source>
        <dbReference type="ARBA" id="ARBA00022853"/>
    </source>
</evidence>
<dbReference type="FunFam" id="3.30.40.10:FF:000002">
    <property type="entry name" value="Histone-lysine N-methyltransferase"/>
    <property type="match status" value="1"/>
</dbReference>
<dbReference type="InterPro" id="IPR003616">
    <property type="entry name" value="Post-SET_dom"/>
</dbReference>
<feature type="domain" description="Post-SET" evidence="22">
    <location>
        <begin position="3202"/>
        <end position="3218"/>
    </location>
</feature>
<keyword evidence="8" id="KW-0677">Repeat</keyword>
<evidence type="ECO:0000256" key="8">
    <source>
        <dbReference type="ARBA" id="ARBA00022737"/>
    </source>
</evidence>
<evidence type="ECO:0000256" key="6">
    <source>
        <dbReference type="ARBA" id="ARBA00022691"/>
    </source>
</evidence>
<dbReference type="EC" id="2.1.1.355" evidence="2"/>
<feature type="compositionally biased region" description="Low complexity" evidence="19">
    <location>
        <begin position="2712"/>
        <end position="2721"/>
    </location>
</feature>
<keyword evidence="6" id="KW-0949">S-adenosyl-L-methionine</keyword>
<dbReference type="Gene3D" id="1.20.920.10">
    <property type="entry name" value="Bromodomain-like"/>
    <property type="match status" value="1"/>
</dbReference>
<gene>
    <name evidence="25" type="ORF">KUF71_014114</name>
</gene>
<dbReference type="PROSITE" id="PS50280">
    <property type="entry name" value="SET"/>
    <property type="match status" value="1"/>
</dbReference>
<evidence type="ECO:0000256" key="14">
    <source>
        <dbReference type="ARBA" id="ARBA00023125"/>
    </source>
</evidence>
<feature type="compositionally biased region" description="Polar residues" evidence="19">
    <location>
        <begin position="306"/>
        <end position="321"/>
    </location>
</feature>
<feature type="domain" description="Nuclear receptor" evidence="23">
    <location>
        <begin position="393"/>
        <end position="488"/>
    </location>
</feature>
<dbReference type="InterPro" id="IPR046341">
    <property type="entry name" value="SET_dom_sf"/>
</dbReference>
<feature type="compositionally biased region" description="Polar residues" evidence="19">
    <location>
        <begin position="1996"/>
        <end position="2005"/>
    </location>
</feature>
<dbReference type="GO" id="GO:0043565">
    <property type="term" value="F:sequence-specific DNA binding"/>
    <property type="evidence" value="ECO:0007669"/>
    <property type="project" value="InterPro"/>
</dbReference>
<dbReference type="SUPFAM" id="SSF82199">
    <property type="entry name" value="SET domain"/>
    <property type="match status" value="1"/>
</dbReference>
<feature type="region of interest" description="Disordered" evidence="19">
    <location>
        <begin position="2885"/>
        <end position="2905"/>
    </location>
</feature>
<feature type="domain" description="PHD-type" evidence="24">
    <location>
        <begin position="1353"/>
        <end position="1461"/>
    </location>
</feature>
<feature type="region of interest" description="Disordered" evidence="19">
    <location>
        <begin position="1908"/>
        <end position="1932"/>
    </location>
</feature>
<dbReference type="SUPFAM" id="SSF57903">
    <property type="entry name" value="FYVE/PHD zinc finger"/>
    <property type="match status" value="2"/>
</dbReference>
<evidence type="ECO:0000313" key="26">
    <source>
        <dbReference type="Proteomes" id="UP001219518"/>
    </source>
</evidence>
<dbReference type="SMART" id="SM00317">
    <property type="entry name" value="SET"/>
    <property type="match status" value="1"/>
</dbReference>
<evidence type="ECO:0000259" key="22">
    <source>
        <dbReference type="PROSITE" id="PS50868"/>
    </source>
</evidence>
<sequence>MVRSKFPGKPSKIVNRKVVKSKKFCALHDNESSKAAENISYGLAVFNETFGDHEQVSTAFHGFSPHEIEKAKVIAISQQDKVEQEYLRNGLNFSPEDACPVKIDLPTPQLLTYVKANLSLIGPVGFHSTRAQCQSLQSSDVGVDESKPFSSCKLFNPHQSNLKKHVANRLLQRAKKSTFDSLPSSKLLPTLHLDKNGVISKKFVLPSRSMRSLRVIKPNKRFMESEENEKGASDNSEQLSLSRIIELKKPRLILDSRNECLTVKSVDGKVNFIDDGSVLSTPSSSGSNGNKEHVTFGELNVFGAPTTRSSQKVSQTSNSEGSPVKEISTPLTSNSQSSKSGHLQDPSSPSRSKLILRESKLNISPTLDQNQKLLPSKPKKALGVAVLKSPGTSIECTVCGAVRFHRLTKQSFKFGSICCDPCRKFITKMMMRSKSAESSVPCEIGQGNCAVSSYRGESFATKVNRCSACWLLLCVQQLVNMPEKIRDSLIRMLPANMQGMTVVLMPVTNISLVPTSGKRRKKGQGIQDATDKISTSPNKALVTQCTPKSSRKLSTSSSNKRISQTPIARIKRKAALVSLANNLRRVRERTHSSASTPNATKIKLSSREPLAKQSKIQKVDLSQKLKSSEKAVRGASKNLQKTKDGQARQKLSLKGPRVKHVCRSASIVLGQPLATFPIKSLDVSTIESNCLGEIAVTSEVAAQRCNDFKFSEGKLHDGAKALSEEESGWKHKLTGSKLLSEAADSVQSNKIITKSLPESTAVLPGRKITKHVFTSHHNKSIKKGQRRTLQDLGVCNTPDIVPELISLDFWESYDPDEVCNAGFGLIGFGSFVSKPICFLCGSAGKKKLIHCAACCEPYHKFCVEMGVGGWVGPVASQSNTEEWRVDWVCPRCTVCYSCGQNTGHQLTVCQRCHHSYHFECLGTSSSRKTPVDRLLICSSCLRCKSCNSSDVTKFVGNLPFCKICFKLRQKGNFCPLCQGCYTDDDYSSKMMECADCKQWVHAKCEGLSDEKYQVLSYLPESVEFICRLCCSFPPAPWWLAVESEIQAGYSNIIKAITKNRRAYAMLKWSPQKTCDCQQQSTFTVPRVSVVSNIGKRRLSFNMLCNDVELSSSSNSNLEKISRDIVLSKENPSVFEFDDAIEAGENTPITKFTSAKEKEKEVLHYSGSNFVQTAQFSPKAGSQSDSGVGSTDDELKASSATEEDDIHDKKANVRSLHECHCNIQNLNHPFTSLLAIKKKVHNCEYPSIHDFHRDMDQLINEAESEEVKELYHQTIKEVFPWFDPKYHRVSSNSFPMSPCKPHQGSLLLYQSNVTSPDKLIQNASPSNVLERLLPKSASGLGDEYFYYNTKVEDDRLCGLCKLVGDGEANAEGRLLYCGHSEWVHVNCALWSAEVFEEIDGALQNVNNALSRGRMIRCSFCGKKGASVGCCAKKCEETLHFPCARLAGFVFMEDKNVFCPSHMKDAPGKPLERPSDFDVCRPVFVELDRRKKKCIESKHVKVMIGSLLVQNLGTIIPDVSDQTTYIVPSEFSCTRLFWSSKEPWRVVRYSIRTTIRMPVFSEPVSDPVEHITVDHSKELLSLNPQPTYINKTVAVGERISDKLTSDFTSPVNHEVTDFLDNQTKLNVDSDVKIIESLMVHILDSVCSRETDEEVTDPQTSADLLPPELKDAIFEDLPHDLLDGISMQDIFQDKYLSFDELGRDEAHDEANSSKCDFEKTRLKTLKACKELKRSKSDVLPSNSSQVDTRLNQRSCSLAWSYKLGTSLRLSVKPAPSVDLHYCIAGTGDKGKENKSLTNRPIMQVDGSHDVCSESEDSDSEIMNTSLFCNLKGKDDESTMTFTKNFAEDSALLCKKIECLKSITSAALYQNTMIGLVSEGFSNEDFKKGKRRKAKRNSGEKIYVIPQLDGVTDLSSDSEQEGALNKPNNTEEKPVRCSKCGCTYRTEESYTRHIPSCSGDFSLTTSESEAEITDDEAVTTIQSASSPSPDSAISVSSGSQPLAPSVSPTGLSAAAASLSGSLRVSSDLPVQPQTALCTSNEIQVSTPKPPTSSSNVINSISKVQKIQNTKSKSTKTFQQQTAPKLVRGNNSILHQQIYRNNQQQIRHQAIQPALPTSIPQQASQIITMLDYQHSQQTGPTVLVQSVPSQSMVPAYLEAFQQHTGQNLQYLATVDNGANFGKTQYLTAVPSAVLPGAYQLQAIPDGQLCLEPSPVGIPTLSNIQLAQAQLAPASISQTQPQVLGTLLPNPISCNVVATEPIYETIQMFPDQSGGMLLASQPVLTCMETVVSNTYMTMSSSQFVSSSIPGMLQGSSTYSTTTTQVFQSSKVDPPVMDVPTQYLVVNTHPSLSDAAVGKLEVMSLSQSQVQDRAPIQAQDQVHLSAINLPVPVTAPLPSQTLPSVIPTSVVTPMPRTQPQRTYSKPSKVAKDAFVGATSVVKKHLPQMTCSAIKEAMTLISSQPSLKKISSATGNSDICSSNVETKFVLHGSVPKNMSNVQTDNNVMTSVQASSLTTDSAPPQKVTLPDPVKCNLPVPINTKVPPVTTAPGPMKCPPVTFSYRAHAVEKNKLKKNFLLNANGIASTSKNNIVQTKAPSAKLNNPHPNFSEQQIAASLPVLNPAPKTICTSEKQTPEVINDTPSLSKKPIAAIPPLTQTGLASEAKEIKLDKTSNLATSKASAFVSSASEIISANSKPIIARGPSMSASLSPAGSTCAVPSSLNSSPPSRNQVGKNASLSLTTASITNSVTSSSSSLTVSMNSVKPVSSSKPQRPNTVGLKPLKEINKSEWNHDVKSLQSKTLDKDTSDIPPAVLKSSCLNINDPQKKTESFQCQSETPTIYPDGDNTSSIKLLFQKQSHNGCYKVSSSPGKKDGELMAVKLADINIIYSGSKDKKGGKHESENVKPAEKSVKKNQLEPDIVYEIHCQDGFSYSSNSISDAWQKVFGAVQEARANHKMPPLIHNPFNSIESGPNIMGLGNNSLKYVLEQLPGVSDCSNYRPVYHKSRLPGSGYKPFKREDYDMSKESQSGCARTEPFLSAKKYDMFSWLDSRHRRPPKLLDNTDIERTASTSLPMAMRFRHLRETSKTSVGVFRSDIHGRGLFCLRDIEAGEMVIEYAGEVIRNTLTDNREKYYQSKGIGCYMFKVDDNFTVDATLKGNAARFINHSCEPNCYSRIVDILGKKHIIIFAFRRIPQGEELTYDYKFPIEDEKIHCHCLARRCRKYLN</sequence>
<evidence type="ECO:0000256" key="5">
    <source>
        <dbReference type="ARBA" id="ARBA00022679"/>
    </source>
</evidence>
<dbReference type="SMART" id="SM00541">
    <property type="entry name" value="FYRN"/>
    <property type="match status" value="1"/>
</dbReference>
<feature type="region of interest" description="Disordered" evidence="19">
    <location>
        <begin position="2698"/>
        <end position="2727"/>
    </location>
</feature>
<dbReference type="Pfam" id="PF00628">
    <property type="entry name" value="PHD"/>
    <property type="match status" value="1"/>
</dbReference>
<dbReference type="PROSITE" id="PS51542">
    <property type="entry name" value="FYRN"/>
    <property type="match status" value="1"/>
</dbReference>
<reference evidence="25" key="2">
    <citation type="journal article" date="2023" name="BMC Genomics">
        <title>Pest status, molecular evolution, and epigenetic factors derived from the genome assembly of Frankliniella fusca, a thysanopteran phytovirus vector.</title>
        <authorList>
            <person name="Catto M.A."/>
            <person name="Labadie P.E."/>
            <person name="Jacobson A.L."/>
            <person name="Kennedy G.G."/>
            <person name="Srinivasan R."/>
            <person name="Hunt B.G."/>
        </authorList>
    </citation>
    <scope>NUCLEOTIDE SEQUENCE</scope>
    <source>
        <strain evidence="25">PL_HMW_Pooled</strain>
    </source>
</reference>
<dbReference type="Proteomes" id="UP001219518">
    <property type="component" value="Unassembled WGS sequence"/>
</dbReference>
<keyword evidence="13" id="KW-0103">Bromodomain</keyword>
<evidence type="ECO:0000256" key="15">
    <source>
        <dbReference type="ARBA" id="ARBA00023163"/>
    </source>
</evidence>
<keyword evidence="4" id="KW-0489">Methyltransferase</keyword>
<dbReference type="SMART" id="SM00184">
    <property type="entry name" value="RING"/>
    <property type="match status" value="4"/>
</dbReference>
<dbReference type="InterPro" id="IPR036427">
    <property type="entry name" value="Bromodomain-like_sf"/>
</dbReference>
<keyword evidence="14" id="KW-0238">DNA-binding</keyword>
<dbReference type="SMART" id="SM00542">
    <property type="entry name" value="FYRC"/>
    <property type="match status" value="1"/>
</dbReference>
<accession>A0AAE1LNG4</accession>
<comment type="subcellular location">
    <subcellularLocation>
        <location evidence="1">Nucleus</location>
    </subcellularLocation>
</comment>
<feature type="compositionally biased region" description="Polar residues" evidence="19">
    <location>
        <begin position="329"/>
        <end position="351"/>
    </location>
</feature>
<keyword evidence="5" id="KW-0808">Transferase</keyword>
<dbReference type="InterPro" id="IPR011011">
    <property type="entry name" value="Znf_FYVE_PHD"/>
</dbReference>
<keyword evidence="15" id="KW-0804">Transcription</keyword>
<dbReference type="GO" id="GO:0008270">
    <property type="term" value="F:zinc ion binding"/>
    <property type="evidence" value="ECO:0007669"/>
    <property type="project" value="UniProtKB-KW"/>
</dbReference>
<keyword evidence="11" id="KW-0156">Chromatin regulator</keyword>
<evidence type="ECO:0000259" key="23">
    <source>
        <dbReference type="PROSITE" id="PS51030"/>
    </source>
</evidence>
<evidence type="ECO:0000256" key="16">
    <source>
        <dbReference type="ARBA" id="ARBA00023242"/>
    </source>
</evidence>
<dbReference type="InterPro" id="IPR003889">
    <property type="entry name" value="FYrich_C"/>
</dbReference>
<evidence type="ECO:0000256" key="1">
    <source>
        <dbReference type="ARBA" id="ARBA00004123"/>
    </source>
</evidence>
<dbReference type="Gene3D" id="2.170.270.10">
    <property type="entry name" value="SET domain"/>
    <property type="match status" value="1"/>
</dbReference>
<dbReference type="InterPro" id="IPR013083">
    <property type="entry name" value="Znf_RING/FYVE/PHD"/>
</dbReference>
<dbReference type="GO" id="GO:0035097">
    <property type="term" value="C:histone methyltransferase complex"/>
    <property type="evidence" value="ECO:0007669"/>
    <property type="project" value="TreeGrafter"/>
</dbReference>
<dbReference type="GO" id="GO:0042800">
    <property type="term" value="F:histone H3K4 methyltransferase activity"/>
    <property type="evidence" value="ECO:0007669"/>
    <property type="project" value="TreeGrafter"/>
</dbReference>
<dbReference type="GO" id="GO:0032259">
    <property type="term" value="P:methylation"/>
    <property type="evidence" value="ECO:0007669"/>
    <property type="project" value="UniProtKB-KW"/>
</dbReference>
<evidence type="ECO:0000259" key="21">
    <source>
        <dbReference type="PROSITE" id="PS50280"/>
    </source>
</evidence>
<keyword evidence="3" id="KW-0488">Methylation</keyword>
<dbReference type="InterPro" id="IPR001965">
    <property type="entry name" value="Znf_PHD"/>
</dbReference>
<dbReference type="PROSITE" id="PS50016">
    <property type="entry name" value="ZF_PHD_2"/>
    <property type="match status" value="2"/>
</dbReference>
<dbReference type="InterPro" id="IPR001628">
    <property type="entry name" value="Znf_hrmn_rcpt"/>
</dbReference>
<protein>
    <recommendedName>
        <fullName evidence="17">Histone-lysine N-methyltransferase trithorax</fullName>
        <ecNumber evidence="2">2.1.1.355</ecNumber>
    </recommendedName>
</protein>
<dbReference type="SMART" id="SM00249">
    <property type="entry name" value="PHD"/>
    <property type="match status" value="4"/>
</dbReference>
<evidence type="ECO:0000259" key="20">
    <source>
        <dbReference type="PROSITE" id="PS50016"/>
    </source>
</evidence>
<keyword evidence="16" id="KW-0539">Nucleus</keyword>
<dbReference type="InterPro" id="IPR001841">
    <property type="entry name" value="Znf_RING"/>
</dbReference>
<dbReference type="GO" id="GO:0003700">
    <property type="term" value="F:DNA-binding transcription factor activity"/>
    <property type="evidence" value="ECO:0007669"/>
    <property type="project" value="InterPro"/>
</dbReference>
<dbReference type="Gene3D" id="3.30.40.10">
    <property type="entry name" value="Zinc/RING finger domain, C3HC4 (zinc finger)"/>
    <property type="match status" value="3"/>
</dbReference>
<feature type="region of interest" description="Disordered" evidence="19">
    <location>
        <begin position="305"/>
        <end position="352"/>
    </location>
</feature>
<evidence type="ECO:0000256" key="9">
    <source>
        <dbReference type="ARBA" id="ARBA00022771"/>
    </source>
</evidence>
<dbReference type="EMBL" id="JAHWGI010001240">
    <property type="protein sequence ID" value="KAK3925865.1"/>
    <property type="molecule type" value="Genomic_DNA"/>
</dbReference>
<keyword evidence="10" id="KW-0862">Zinc</keyword>
<evidence type="ECO:0000256" key="10">
    <source>
        <dbReference type="ARBA" id="ARBA00022833"/>
    </source>
</evidence>
<feature type="domain" description="PHD-type" evidence="20">
    <location>
        <begin position="834"/>
        <end position="895"/>
    </location>
</feature>
<feature type="domain" description="SET" evidence="21">
    <location>
        <begin position="3080"/>
        <end position="3196"/>
    </location>
</feature>
<dbReference type="Pfam" id="PF00856">
    <property type="entry name" value="SET"/>
    <property type="match status" value="1"/>
</dbReference>
<dbReference type="FunFam" id="2.170.270.10:FF:000004">
    <property type="entry name" value="Histone-lysine N-methyltransferase"/>
    <property type="match status" value="1"/>
</dbReference>
<dbReference type="Pfam" id="PF05965">
    <property type="entry name" value="FYRC"/>
    <property type="match status" value="1"/>
</dbReference>
<dbReference type="InterPro" id="IPR047219">
    <property type="entry name" value="KMT2A_2B_SET"/>
</dbReference>
<organism evidence="25 26">
    <name type="scientific">Frankliniella fusca</name>
    <dbReference type="NCBI Taxonomy" id="407009"/>
    <lineage>
        <taxon>Eukaryota</taxon>
        <taxon>Metazoa</taxon>
        <taxon>Ecdysozoa</taxon>
        <taxon>Arthropoda</taxon>
        <taxon>Hexapoda</taxon>
        <taxon>Insecta</taxon>
        <taxon>Pterygota</taxon>
        <taxon>Neoptera</taxon>
        <taxon>Paraneoptera</taxon>
        <taxon>Thysanoptera</taxon>
        <taxon>Terebrantia</taxon>
        <taxon>Thripoidea</taxon>
        <taxon>Thripidae</taxon>
        <taxon>Frankliniella</taxon>
    </lineage>
</organism>
<dbReference type="GO" id="GO:0045893">
    <property type="term" value="P:positive regulation of DNA-templated transcription"/>
    <property type="evidence" value="ECO:0007669"/>
    <property type="project" value="TreeGrafter"/>
</dbReference>
<evidence type="ECO:0000256" key="12">
    <source>
        <dbReference type="ARBA" id="ARBA00023015"/>
    </source>
</evidence>
<feature type="compositionally biased region" description="Polar residues" evidence="19">
    <location>
        <begin position="1173"/>
        <end position="1188"/>
    </location>
</feature>
<feature type="compositionally biased region" description="Acidic residues" evidence="19">
    <location>
        <begin position="1964"/>
        <end position="1973"/>
    </location>
</feature>
<evidence type="ECO:0000256" key="19">
    <source>
        <dbReference type="SAM" id="MobiDB-lite"/>
    </source>
</evidence>
<dbReference type="Pfam" id="PF13771">
    <property type="entry name" value="zf-HC5HC2H"/>
    <property type="match status" value="1"/>
</dbReference>
<feature type="region of interest" description="Disordered" evidence="19">
    <location>
        <begin position="1963"/>
        <end position="2005"/>
    </location>
</feature>
<dbReference type="InterPro" id="IPR001214">
    <property type="entry name" value="SET_dom"/>
</dbReference>
<reference evidence="25" key="1">
    <citation type="submission" date="2021-07" db="EMBL/GenBank/DDBJ databases">
        <authorList>
            <person name="Catto M.A."/>
            <person name="Jacobson A."/>
            <person name="Kennedy G."/>
            <person name="Labadie P."/>
            <person name="Hunt B.G."/>
            <person name="Srinivasan R."/>
        </authorList>
    </citation>
    <scope>NUCLEOTIDE SEQUENCE</scope>
    <source>
        <strain evidence="25">PL_HMW_Pooled</strain>
        <tissue evidence="25">Head</tissue>
    </source>
</reference>
<dbReference type="CDD" id="cd15508">
    <property type="entry name" value="PHD3_KMT2A_like"/>
    <property type="match status" value="1"/>
</dbReference>
<comment type="caution">
    <text evidence="25">The sequence shown here is derived from an EMBL/GenBank/DDBJ whole genome shotgun (WGS) entry which is preliminary data.</text>
</comment>
<evidence type="ECO:0000256" key="18">
    <source>
        <dbReference type="PROSITE-ProRule" id="PRU00146"/>
    </source>
</evidence>
<dbReference type="PANTHER" id="PTHR45838">
    <property type="entry name" value="HISTONE-LYSINE-N-METHYLTRANSFERASE 2 KMT2 FAMILY MEMBER"/>
    <property type="match status" value="1"/>
</dbReference>
<dbReference type="InterPro" id="IPR034732">
    <property type="entry name" value="EPHD"/>
</dbReference>